<dbReference type="SMART" id="SM00175">
    <property type="entry name" value="RAB"/>
    <property type="match status" value="1"/>
</dbReference>
<protein>
    <submittedName>
        <fullName evidence="4">4129_t:CDS:1</fullName>
    </submittedName>
</protein>
<dbReference type="SUPFAM" id="SSF52540">
    <property type="entry name" value="P-loop containing nucleoside triphosphate hydrolases"/>
    <property type="match status" value="1"/>
</dbReference>
<feature type="compositionally biased region" description="Low complexity" evidence="3">
    <location>
        <begin position="359"/>
        <end position="381"/>
    </location>
</feature>
<gene>
    <name evidence="4" type="ORF">AGERDE_LOCUS5366</name>
</gene>
<evidence type="ECO:0000256" key="1">
    <source>
        <dbReference type="ARBA" id="ARBA00022741"/>
    </source>
</evidence>
<dbReference type="InterPro" id="IPR027417">
    <property type="entry name" value="P-loop_NTPase"/>
</dbReference>
<dbReference type="PROSITE" id="PS51419">
    <property type="entry name" value="RAB"/>
    <property type="match status" value="1"/>
</dbReference>
<keyword evidence="5" id="KW-1185">Reference proteome</keyword>
<keyword evidence="2" id="KW-0342">GTP-binding</keyword>
<dbReference type="GO" id="GO:0003924">
    <property type="term" value="F:GTPase activity"/>
    <property type="evidence" value="ECO:0007669"/>
    <property type="project" value="InterPro"/>
</dbReference>
<dbReference type="OrthoDB" id="8954335at2759"/>
<evidence type="ECO:0000313" key="5">
    <source>
        <dbReference type="Proteomes" id="UP000789831"/>
    </source>
</evidence>
<reference evidence="4" key="1">
    <citation type="submission" date="2021-06" db="EMBL/GenBank/DDBJ databases">
        <authorList>
            <person name="Kallberg Y."/>
            <person name="Tangrot J."/>
            <person name="Rosling A."/>
        </authorList>
    </citation>
    <scope>NUCLEOTIDE SEQUENCE</scope>
    <source>
        <strain evidence="4">MT106</strain>
    </source>
</reference>
<feature type="region of interest" description="Disordered" evidence="3">
    <location>
        <begin position="260"/>
        <end position="279"/>
    </location>
</feature>
<evidence type="ECO:0000256" key="2">
    <source>
        <dbReference type="ARBA" id="ARBA00023134"/>
    </source>
</evidence>
<comment type="caution">
    <text evidence="4">The sequence shown here is derived from an EMBL/GenBank/DDBJ whole genome shotgun (WGS) entry which is preliminary data.</text>
</comment>
<sequence>MDSHDKLRIVVVGDSGVGKTCLVHILCHNEALRNHTWTIGCSVEVKKHIHTRTMKSYFVEFIDVGGSTKHPSSRNMFYQHIDGIILVHDVSNRKSYYNLWRWIAEVLNSDAFKEGGERAMNGSMTSMSSSASGSGFLANSNLKEYDFELQIGDRNLHVPILVVGTKADLVKQELTGRQRRYSIVEEYGGDCFNVCTLASTHFARGSIAAEKIDAFFDKVIDKKFHHLQSPTFAFTTNSTSGNNTRDDYRRRTLNMLTTGVAASSPSSSSNNNNNVTLSGLGSPGLSSSLGGGYLSKSSATANSGSELEIVVVIISSHLDNLYHHQQLQQQQELQQKSRAISPRPPSSSRVFIPNNVMSRTPTRTTTNANVTTTHPSSSMNFGGSGMSGR</sequence>
<dbReference type="Pfam" id="PF00071">
    <property type="entry name" value="Ras"/>
    <property type="match status" value="1"/>
</dbReference>
<dbReference type="PANTHER" id="PTHR24073">
    <property type="entry name" value="DRAB5-RELATED"/>
    <property type="match status" value="1"/>
</dbReference>
<dbReference type="InterPro" id="IPR001806">
    <property type="entry name" value="Small_GTPase"/>
</dbReference>
<dbReference type="Gene3D" id="3.40.50.300">
    <property type="entry name" value="P-loop containing nucleotide triphosphate hydrolases"/>
    <property type="match status" value="1"/>
</dbReference>
<dbReference type="GO" id="GO:0005525">
    <property type="term" value="F:GTP binding"/>
    <property type="evidence" value="ECO:0007669"/>
    <property type="project" value="UniProtKB-KW"/>
</dbReference>
<evidence type="ECO:0000256" key="3">
    <source>
        <dbReference type="SAM" id="MobiDB-lite"/>
    </source>
</evidence>
<keyword evidence="1" id="KW-0547">Nucleotide-binding</keyword>
<name>A0A9N9FBQ8_9GLOM</name>
<evidence type="ECO:0000313" key="4">
    <source>
        <dbReference type="EMBL" id="CAG8523650.1"/>
    </source>
</evidence>
<dbReference type="EMBL" id="CAJVPL010000714">
    <property type="protein sequence ID" value="CAG8523650.1"/>
    <property type="molecule type" value="Genomic_DNA"/>
</dbReference>
<feature type="compositionally biased region" description="Low complexity" evidence="3">
    <location>
        <begin position="263"/>
        <end position="279"/>
    </location>
</feature>
<organism evidence="4 5">
    <name type="scientific">Ambispora gerdemannii</name>
    <dbReference type="NCBI Taxonomy" id="144530"/>
    <lineage>
        <taxon>Eukaryota</taxon>
        <taxon>Fungi</taxon>
        <taxon>Fungi incertae sedis</taxon>
        <taxon>Mucoromycota</taxon>
        <taxon>Glomeromycotina</taxon>
        <taxon>Glomeromycetes</taxon>
        <taxon>Archaeosporales</taxon>
        <taxon>Ambisporaceae</taxon>
        <taxon>Ambispora</taxon>
    </lineage>
</organism>
<dbReference type="PRINTS" id="PR00449">
    <property type="entry name" value="RASTRNSFRMNG"/>
</dbReference>
<dbReference type="AlphaFoldDB" id="A0A9N9FBQ8"/>
<feature type="compositionally biased region" description="Low complexity" evidence="3">
    <location>
        <begin position="326"/>
        <end position="349"/>
    </location>
</feature>
<proteinExistence type="predicted"/>
<accession>A0A9N9FBQ8</accession>
<dbReference type="Proteomes" id="UP000789831">
    <property type="component" value="Unassembled WGS sequence"/>
</dbReference>
<dbReference type="SMART" id="SM00173">
    <property type="entry name" value="RAS"/>
    <property type="match status" value="1"/>
</dbReference>
<feature type="region of interest" description="Disordered" evidence="3">
    <location>
        <begin position="326"/>
        <end position="389"/>
    </location>
</feature>